<dbReference type="InterPro" id="IPR002200">
    <property type="entry name" value="Elicitin"/>
</dbReference>
<dbReference type="VEuPathDB" id="FungiDB:H257_14427"/>
<proteinExistence type="inferred from homology"/>
<comment type="similarity">
    <text evidence="2 6">Belongs to the elicitin family.</text>
</comment>
<dbReference type="Gene3D" id="1.10.239.10">
    <property type="entry name" value="Elicitin domain"/>
    <property type="match status" value="1"/>
</dbReference>
<dbReference type="AlphaFoldDB" id="A0A397BLW8"/>
<evidence type="ECO:0000256" key="8">
    <source>
        <dbReference type="SAM" id="SignalP"/>
    </source>
</evidence>
<feature type="region of interest" description="Disordered" evidence="7">
    <location>
        <begin position="117"/>
        <end position="145"/>
    </location>
</feature>
<dbReference type="EMBL" id="QUTA01003814">
    <property type="protein sequence ID" value="RHY22107.1"/>
    <property type="molecule type" value="Genomic_DNA"/>
</dbReference>
<comment type="function">
    <text evidence="6">Induces local and distal defense responses (incompatible hypersensitive reaction) in plants from the solanaceae and cruciferae families. Elicits leaf necrosis and causes the accumulation of pathogenesis-related proteins. Might interact with the lipidic molecules of the plasma membrane.</text>
</comment>
<dbReference type="GO" id="GO:0005576">
    <property type="term" value="C:extracellular region"/>
    <property type="evidence" value="ECO:0007669"/>
    <property type="project" value="UniProtKB-SubCell"/>
</dbReference>
<evidence type="ECO:0000313" key="10">
    <source>
        <dbReference type="Proteomes" id="UP000266239"/>
    </source>
</evidence>
<evidence type="ECO:0000256" key="5">
    <source>
        <dbReference type="ARBA" id="ARBA00023157"/>
    </source>
</evidence>
<evidence type="ECO:0000256" key="1">
    <source>
        <dbReference type="ARBA" id="ARBA00004613"/>
    </source>
</evidence>
<name>A0A397BLW8_APHAT</name>
<keyword evidence="5 6" id="KW-1015">Disulfide bond</keyword>
<keyword evidence="3 6" id="KW-0964">Secreted</keyword>
<organism evidence="9 10">
    <name type="scientific">Aphanomyces astaci</name>
    <name type="common">Crayfish plague agent</name>
    <dbReference type="NCBI Taxonomy" id="112090"/>
    <lineage>
        <taxon>Eukaryota</taxon>
        <taxon>Sar</taxon>
        <taxon>Stramenopiles</taxon>
        <taxon>Oomycota</taxon>
        <taxon>Saprolegniomycetes</taxon>
        <taxon>Saprolegniales</taxon>
        <taxon>Verrucalvaceae</taxon>
        <taxon>Aphanomyces</taxon>
    </lineage>
</organism>
<evidence type="ECO:0000256" key="2">
    <source>
        <dbReference type="ARBA" id="ARBA00009544"/>
    </source>
</evidence>
<keyword evidence="4 6" id="KW-0928">Hypersensitive response elicitation</keyword>
<comment type="caution">
    <text evidence="9">The sequence shown here is derived from an EMBL/GenBank/DDBJ whole genome shotgun (WGS) entry which is preliminary data.</text>
</comment>
<dbReference type="Pfam" id="PF00964">
    <property type="entry name" value="Elicitin"/>
    <property type="match status" value="1"/>
</dbReference>
<reference evidence="9 10" key="1">
    <citation type="submission" date="2018-08" db="EMBL/GenBank/DDBJ databases">
        <title>Aphanomyces genome sequencing and annotation.</title>
        <authorList>
            <person name="Minardi D."/>
            <person name="Oidtmann B."/>
            <person name="Van Der Giezen M."/>
            <person name="Studholme D.J."/>
        </authorList>
    </citation>
    <scope>NUCLEOTIDE SEQUENCE [LARGE SCALE GENOMIC DNA]</scope>
    <source>
        <strain evidence="9 10">Yx</strain>
    </source>
</reference>
<evidence type="ECO:0000256" key="7">
    <source>
        <dbReference type="SAM" id="MobiDB-lite"/>
    </source>
</evidence>
<gene>
    <name evidence="9" type="ORF">DYB25_009158</name>
</gene>
<dbReference type="Proteomes" id="UP000266239">
    <property type="component" value="Unassembled WGS sequence"/>
</dbReference>
<dbReference type="SUPFAM" id="SSF48647">
    <property type="entry name" value="Fungal elicitin"/>
    <property type="match status" value="1"/>
</dbReference>
<dbReference type="InterPro" id="IPR036470">
    <property type="entry name" value="Elicitin_sf"/>
</dbReference>
<feature type="chain" id="PRO_5017390778" description="Elicitin" evidence="8">
    <location>
        <begin position="18"/>
        <end position="173"/>
    </location>
</feature>
<accession>A0A397BLW8</accession>
<dbReference type="GO" id="GO:0052040">
    <property type="term" value="P:symbiont-mediated perturbation of host programmed cell death"/>
    <property type="evidence" value="ECO:0007669"/>
    <property type="project" value="UniProtKB-UniRule"/>
</dbReference>
<feature type="signal peptide" evidence="8">
    <location>
        <begin position="1"/>
        <end position="17"/>
    </location>
</feature>
<evidence type="ECO:0000256" key="6">
    <source>
        <dbReference type="RuleBase" id="RU368111"/>
    </source>
</evidence>
<comment type="subcellular location">
    <subcellularLocation>
        <location evidence="1 6">Secreted</location>
    </subcellularLocation>
</comment>
<keyword evidence="8" id="KW-0732">Signal</keyword>
<evidence type="ECO:0000256" key="4">
    <source>
        <dbReference type="ARBA" id="ARBA00022978"/>
    </source>
</evidence>
<evidence type="ECO:0000313" key="9">
    <source>
        <dbReference type="EMBL" id="RHY22107.1"/>
    </source>
</evidence>
<protein>
    <recommendedName>
        <fullName evidence="6">Elicitin</fullName>
    </recommendedName>
</protein>
<evidence type="ECO:0000256" key="3">
    <source>
        <dbReference type="ARBA" id="ARBA00022525"/>
    </source>
</evidence>
<sequence>MKCLSIFAAITTTYVAAQDVECDVGAISKAFGPIVGELNECMTKSGYAFLPTPTKLPTKEQLKLFCSHPECDKAATSYAGISATLPVCQFVLDNQAVPTTALFSTLCPNYAGRTAKPSTAAPAPPATTKNQTSAAQSSSATTPAPLAQSSAASSQVSIVAALVMAVASAVVVM</sequence>